<comment type="caution">
    <text evidence="1">The sequence shown here is derived from an EMBL/GenBank/DDBJ whole genome shotgun (WGS) entry which is preliminary data.</text>
</comment>
<dbReference type="Proteomes" id="UP001246244">
    <property type="component" value="Unassembled WGS sequence"/>
</dbReference>
<reference evidence="2" key="1">
    <citation type="submission" date="2023-07" db="EMBL/GenBank/DDBJ databases">
        <title>Whole-genome sequencing of a new Methanosarcina sp. Z-7115.</title>
        <authorList>
            <person name="Zhilina T.N."/>
            <person name="Merkel A.Y."/>
        </authorList>
    </citation>
    <scope>NUCLEOTIDE SEQUENCE [LARGE SCALE GENOMIC DNA]</scope>
    <source>
        <strain evidence="2">Z-7115</strain>
    </source>
</reference>
<accession>A0ABU2D433</accession>
<name>A0ABU2D433_9EURY</name>
<gene>
    <name evidence="1" type="ORF">RG963_13400</name>
</gene>
<keyword evidence="2" id="KW-1185">Reference proteome</keyword>
<sequence>MVLNDRSKRLRKQKNIHFKMLFLIGGTISPGKYLRSAVKTPLEAGYSFLKNPVISGLGKEGKLWENLFYQGTVLSKAKDRN</sequence>
<dbReference type="EMBL" id="JAVKPK010000066">
    <property type="protein sequence ID" value="MDR7666756.1"/>
    <property type="molecule type" value="Genomic_DNA"/>
</dbReference>
<organism evidence="1 2">
    <name type="scientific">Methanosarcina baikalica</name>
    <dbReference type="NCBI Taxonomy" id="3073890"/>
    <lineage>
        <taxon>Archaea</taxon>
        <taxon>Methanobacteriati</taxon>
        <taxon>Methanobacteriota</taxon>
        <taxon>Stenosarchaea group</taxon>
        <taxon>Methanomicrobia</taxon>
        <taxon>Methanosarcinales</taxon>
        <taxon>Methanosarcinaceae</taxon>
        <taxon>Methanosarcina</taxon>
    </lineage>
</organism>
<evidence type="ECO:0000313" key="2">
    <source>
        <dbReference type="Proteomes" id="UP001246244"/>
    </source>
</evidence>
<protein>
    <submittedName>
        <fullName evidence="1">Uncharacterized protein</fullName>
    </submittedName>
</protein>
<proteinExistence type="predicted"/>
<dbReference type="RefSeq" id="WP_310576785.1">
    <property type="nucleotide sequence ID" value="NZ_JAVKPK010000066.1"/>
</dbReference>
<evidence type="ECO:0000313" key="1">
    <source>
        <dbReference type="EMBL" id="MDR7666756.1"/>
    </source>
</evidence>